<accession>A0ABW8VHP0</accession>
<protein>
    <recommendedName>
        <fullName evidence="3">Protein mom</fullName>
    </recommendedName>
</protein>
<dbReference type="EMBL" id="JBJLSN010000055">
    <property type="protein sequence ID" value="MFL7904690.1"/>
    <property type="molecule type" value="Genomic_DNA"/>
</dbReference>
<organism evidence="1 2">
    <name type="scientific">Azospirillum argentinense</name>
    <dbReference type="NCBI Taxonomy" id="2970906"/>
    <lineage>
        <taxon>Bacteria</taxon>
        <taxon>Pseudomonadati</taxon>
        <taxon>Pseudomonadota</taxon>
        <taxon>Alphaproteobacteria</taxon>
        <taxon>Rhodospirillales</taxon>
        <taxon>Azospirillaceae</taxon>
        <taxon>Azospirillum</taxon>
    </lineage>
</organism>
<evidence type="ECO:0008006" key="3">
    <source>
        <dbReference type="Google" id="ProtNLM"/>
    </source>
</evidence>
<evidence type="ECO:0000313" key="1">
    <source>
        <dbReference type="EMBL" id="MFL7904690.1"/>
    </source>
</evidence>
<evidence type="ECO:0000313" key="2">
    <source>
        <dbReference type="Proteomes" id="UP001628281"/>
    </source>
</evidence>
<reference evidence="1 2" key="1">
    <citation type="submission" date="2024-11" db="EMBL/GenBank/DDBJ databases">
        <title>Draft genome sequences of two bacteria associated to sugarcane roots in Colombia.</title>
        <authorList>
            <person name="Pardo-Diaz S."/>
            <person name="Masmela-Mendoza J."/>
            <person name="Delgadillo-Duran P."/>
            <person name="Bautista E.J."/>
            <person name="Rojas-Tapias D.F."/>
        </authorList>
    </citation>
    <scope>NUCLEOTIDE SEQUENCE [LARGE SCALE GENOMIC DNA]</scope>
    <source>
        <strain evidence="1 2">Ap18</strain>
    </source>
</reference>
<dbReference type="Pfam" id="PF25680">
    <property type="entry name" value="Mom"/>
    <property type="match status" value="1"/>
</dbReference>
<comment type="caution">
    <text evidence="1">The sequence shown here is derived from an EMBL/GenBank/DDBJ whole genome shotgun (WGS) entry which is preliminary data.</text>
</comment>
<dbReference type="Proteomes" id="UP001628281">
    <property type="component" value="Unassembled WGS sequence"/>
</dbReference>
<proteinExistence type="predicted"/>
<keyword evidence="2" id="KW-1185">Reference proteome</keyword>
<gene>
    <name evidence="1" type="ORF">ACJ41P_26420</name>
</gene>
<sequence length="243" mass="27693">MGRIVGEHPRLSSVGDRGYIFHEQDSRRVVGFGDAEFRVAEIPRSTAVDIIVRHHYSGRIVQNSYIHLGVFLRGELVGALQFGYAMNPASGKSVVAGTGNREYLELNRMWLSDEVPRNGESMAISYATKFIKAVYPSVQWIQSFADERCGCWGVVYQACNFVYCGFHLTNFYHLDGVWYHEMLLTAHKKGGTRGAFLRANLDRAARHRFRQFRYILFLKASARKRLLRKVFPYPKPGLEAAHG</sequence>
<dbReference type="InterPro" id="IPR057895">
    <property type="entry name" value="Mom"/>
</dbReference>
<dbReference type="RefSeq" id="WP_407825443.1">
    <property type="nucleotide sequence ID" value="NZ_JBJLSN010000055.1"/>
</dbReference>
<name>A0ABW8VHP0_9PROT</name>